<dbReference type="Pfam" id="PF06262">
    <property type="entry name" value="Zincin_1"/>
    <property type="match status" value="1"/>
</dbReference>
<reference evidence="2" key="1">
    <citation type="journal article" date="2019" name="Int. J. Syst. Evol. Microbiol.">
        <title>The Global Catalogue of Microorganisms (GCM) 10K type strain sequencing project: providing services to taxonomists for standard genome sequencing and annotation.</title>
        <authorList>
            <consortium name="The Broad Institute Genomics Platform"/>
            <consortium name="The Broad Institute Genome Sequencing Center for Infectious Disease"/>
            <person name="Wu L."/>
            <person name="Ma J."/>
        </authorList>
    </citation>
    <scope>NUCLEOTIDE SEQUENCE [LARGE SCALE GENOMIC DNA]</scope>
    <source>
        <strain evidence="2">CCUG 56698</strain>
    </source>
</reference>
<comment type="caution">
    <text evidence="1">The sequence shown here is derived from an EMBL/GenBank/DDBJ whole genome shotgun (WGS) entry which is preliminary data.</text>
</comment>
<sequence>MSVEMSREDFEDLVGQALEEIPDEFWDQVENLVVLVEDDPPADQPGLLGLYDGVPLTERDDYAGVLPDRVFVYRNPTLRMCDTDEEVAEEVRVTVIHEIGHFFGIEDAELDDLGWG</sequence>
<keyword evidence="2" id="KW-1185">Reference proteome</keyword>
<gene>
    <name evidence="1" type="ORF">ACFQWG_02355</name>
</gene>
<accession>A0ABW2SK97</accession>
<organism evidence="1 2">
    <name type="scientific">Schaalia naturae</name>
    <dbReference type="NCBI Taxonomy" id="635203"/>
    <lineage>
        <taxon>Bacteria</taxon>
        <taxon>Bacillati</taxon>
        <taxon>Actinomycetota</taxon>
        <taxon>Actinomycetes</taxon>
        <taxon>Actinomycetales</taxon>
        <taxon>Actinomycetaceae</taxon>
        <taxon>Schaalia</taxon>
    </lineage>
</organism>
<protein>
    <submittedName>
        <fullName evidence="1">Metallopeptidase family protein</fullName>
    </submittedName>
</protein>
<evidence type="ECO:0000313" key="1">
    <source>
        <dbReference type="EMBL" id="MFC7580068.1"/>
    </source>
</evidence>
<dbReference type="Gene3D" id="3.30.2010.20">
    <property type="match status" value="1"/>
</dbReference>
<dbReference type="SUPFAM" id="SSF55486">
    <property type="entry name" value="Metalloproteases ('zincins'), catalytic domain"/>
    <property type="match status" value="1"/>
</dbReference>
<proteinExistence type="predicted"/>
<dbReference type="RefSeq" id="WP_291499918.1">
    <property type="nucleotide sequence ID" value="NZ_JBHTEF010000001.1"/>
</dbReference>
<evidence type="ECO:0000313" key="2">
    <source>
        <dbReference type="Proteomes" id="UP001596527"/>
    </source>
</evidence>
<dbReference type="EMBL" id="JBHTEF010000001">
    <property type="protein sequence ID" value="MFC7580068.1"/>
    <property type="molecule type" value="Genomic_DNA"/>
</dbReference>
<dbReference type="Proteomes" id="UP001596527">
    <property type="component" value="Unassembled WGS sequence"/>
</dbReference>
<name>A0ABW2SK97_9ACTO</name>
<dbReference type="InterPro" id="IPR010428">
    <property type="entry name" value="Zincin_1"/>
</dbReference>
<dbReference type="InterPro" id="IPR038555">
    <property type="entry name" value="Zincin_1_sf"/>
</dbReference>
<dbReference type="CDD" id="cd12952">
    <property type="entry name" value="MMP_ACEL2062"/>
    <property type="match status" value="1"/>
</dbReference>